<gene>
    <name evidence="1" type="ORF">RSA13_13135</name>
</gene>
<dbReference type="InterPro" id="IPR043519">
    <property type="entry name" value="NT_sf"/>
</dbReference>
<evidence type="ECO:0000313" key="2">
    <source>
        <dbReference type="Proteomes" id="UP000072520"/>
    </source>
</evidence>
<name>A0AB34VFX7_9GAMM</name>
<dbReference type="SUPFAM" id="SSF81301">
    <property type="entry name" value="Nucleotidyltransferase"/>
    <property type="match status" value="1"/>
</dbReference>
<sequence>MNGRQIIVSEYCPEWANHFSAEAAVLAARLGKRLVAIHHIGSTAVPGLAAKPIIDILLEVITHDSSDITSALCASGYQARGENGMPGRRYYTKGLQGRRTHHVHAFIQGSPDIIRHLAFRDYLRKYPDIRDSYAAVKYAAQRDCRGESNVYCELKNAFVQTHQQRALALYPF</sequence>
<dbReference type="PANTHER" id="PTHR34822">
    <property type="entry name" value="GRPB DOMAIN PROTEIN (AFU_ORTHOLOGUE AFUA_1G01530)"/>
    <property type="match status" value="1"/>
</dbReference>
<protein>
    <recommendedName>
        <fullName evidence="3">GrpB family protein</fullName>
    </recommendedName>
</protein>
<evidence type="ECO:0008006" key="3">
    <source>
        <dbReference type="Google" id="ProtNLM"/>
    </source>
</evidence>
<proteinExistence type="predicted"/>
<dbReference type="EMBL" id="LDSI01000018">
    <property type="protein sequence ID" value="KTS96701.1"/>
    <property type="molecule type" value="Genomic_DNA"/>
</dbReference>
<dbReference type="InterPro" id="IPR007344">
    <property type="entry name" value="GrpB/CoaE"/>
</dbReference>
<organism evidence="1 2">
    <name type="scientific">Pantoea stewartii</name>
    <dbReference type="NCBI Taxonomy" id="66269"/>
    <lineage>
        <taxon>Bacteria</taxon>
        <taxon>Pseudomonadati</taxon>
        <taxon>Pseudomonadota</taxon>
        <taxon>Gammaproteobacteria</taxon>
        <taxon>Enterobacterales</taxon>
        <taxon>Erwiniaceae</taxon>
        <taxon>Pantoea</taxon>
    </lineage>
</organism>
<evidence type="ECO:0000313" key="1">
    <source>
        <dbReference type="EMBL" id="KTS96701.1"/>
    </source>
</evidence>
<comment type="caution">
    <text evidence="1">The sequence shown here is derived from an EMBL/GenBank/DDBJ whole genome shotgun (WGS) entry which is preliminary data.</text>
</comment>
<dbReference type="Pfam" id="PF04229">
    <property type="entry name" value="GrpB"/>
    <property type="match status" value="1"/>
</dbReference>
<accession>A0AB34VFX7</accession>
<dbReference type="Gene3D" id="3.30.460.10">
    <property type="entry name" value="Beta Polymerase, domain 2"/>
    <property type="match status" value="1"/>
</dbReference>
<dbReference type="Proteomes" id="UP000072520">
    <property type="component" value="Unassembled WGS sequence"/>
</dbReference>
<dbReference type="AlphaFoldDB" id="A0AB34VFX7"/>
<dbReference type="PANTHER" id="PTHR34822:SF1">
    <property type="entry name" value="GRPB FAMILY PROTEIN"/>
    <property type="match status" value="1"/>
</dbReference>
<reference evidence="1 2" key="1">
    <citation type="journal article" date="2016" name="Front. Microbiol.">
        <title>Genomic Resource of Rice Seed Associated Bacteria.</title>
        <authorList>
            <person name="Midha S."/>
            <person name="Bansal K."/>
            <person name="Sharma S."/>
            <person name="Kumar N."/>
            <person name="Patil P.P."/>
            <person name="Chaudhry V."/>
            <person name="Patil P.B."/>
        </authorList>
    </citation>
    <scope>NUCLEOTIDE SEQUENCE [LARGE SCALE GENOMIC DNA]</scope>
    <source>
        <strain evidence="1 2">RSA13</strain>
    </source>
</reference>